<dbReference type="InterPro" id="IPR006067">
    <property type="entry name" value="NO2/SO3_Rdtase_4Fe4S_dom"/>
</dbReference>
<keyword evidence="6" id="KW-0411">Iron-sulfur</keyword>
<feature type="domain" description="Nitrite/sulphite reductase 4Fe-4S" evidence="7">
    <location>
        <begin position="87"/>
        <end position="219"/>
    </location>
</feature>
<dbReference type="Gene3D" id="3.90.480.20">
    <property type="match status" value="1"/>
</dbReference>
<dbReference type="PROSITE" id="PS00365">
    <property type="entry name" value="NIR_SIR"/>
    <property type="match status" value="1"/>
</dbReference>
<name>A0A9Y2EUW2_9FIRM</name>
<feature type="domain" description="Nitrite/Sulfite reductase ferredoxin-like" evidence="8">
    <location>
        <begin position="14"/>
        <end position="79"/>
    </location>
</feature>
<dbReference type="AlphaFoldDB" id="A0A9Y2EUW2"/>
<dbReference type="SUPFAM" id="SSF56014">
    <property type="entry name" value="Nitrite and sulphite reductase 4Fe-4S domain-like"/>
    <property type="match status" value="1"/>
</dbReference>
<dbReference type="PRINTS" id="PR00397">
    <property type="entry name" value="SIROHAEM"/>
</dbReference>
<keyword evidence="3" id="KW-0479">Metal-binding</keyword>
<dbReference type="InterPro" id="IPR005117">
    <property type="entry name" value="NiRdtase/SiRdtase_haem-b_fer"/>
</dbReference>
<dbReference type="InterPro" id="IPR017220">
    <property type="entry name" value="Sulphite_reductase_assimil"/>
</dbReference>
<dbReference type="Proteomes" id="UP001243623">
    <property type="component" value="Chromosome"/>
</dbReference>
<evidence type="ECO:0000256" key="2">
    <source>
        <dbReference type="ARBA" id="ARBA00022617"/>
    </source>
</evidence>
<accession>A0A9Y2EUW2</accession>
<keyword evidence="1" id="KW-0004">4Fe-4S</keyword>
<dbReference type="InterPro" id="IPR036136">
    <property type="entry name" value="Nit/Sulf_reduc_fer-like_dom_sf"/>
</dbReference>
<evidence type="ECO:0000313" key="9">
    <source>
        <dbReference type="EMBL" id="WIW69844.1"/>
    </source>
</evidence>
<evidence type="ECO:0000256" key="6">
    <source>
        <dbReference type="ARBA" id="ARBA00023014"/>
    </source>
</evidence>
<sequence>MEIKKDILEQGAILQRDKKTYAVAPHIPGGIITDSNILRKMADVFDKYNAAAIKVTSSQRLALIGIQEDDLDAVWNELGMEKGCPIGSCVRSVRICPAQTFCKRAQQDTVSLGLEIDKMYHGMELPAKFKIAVSGCPNSCSENAVRDLGVMGNNKGYTIVIGGSAGVLPRIADKLTENITREEVVPLVEKVIKYYKENARKYERFGRMIERIGIEKVKDDLLG</sequence>
<keyword evidence="4" id="KW-0560">Oxidoreductase</keyword>
<protein>
    <submittedName>
        <fullName evidence="9">NAD(P)/FAD-dependent oxidoreductase</fullName>
    </submittedName>
</protein>
<organism evidence="9 10">
    <name type="scientific">Selenobaculum gibii</name>
    <dbReference type="NCBI Taxonomy" id="3054208"/>
    <lineage>
        <taxon>Bacteria</taxon>
        <taxon>Bacillati</taxon>
        <taxon>Bacillota</taxon>
        <taxon>Negativicutes</taxon>
        <taxon>Selenomonadales</taxon>
        <taxon>Selenomonadaceae</taxon>
        <taxon>Selenobaculum</taxon>
    </lineage>
</organism>
<dbReference type="SUPFAM" id="SSF55124">
    <property type="entry name" value="Nitrite/Sulfite reductase N-terminal domain-like"/>
    <property type="match status" value="1"/>
</dbReference>
<dbReference type="GO" id="GO:0016491">
    <property type="term" value="F:oxidoreductase activity"/>
    <property type="evidence" value="ECO:0007669"/>
    <property type="project" value="UniProtKB-KW"/>
</dbReference>
<dbReference type="RefSeq" id="WP_147669839.1">
    <property type="nucleotide sequence ID" value="NZ_CP120678.1"/>
</dbReference>
<dbReference type="Gene3D" id="3.30.413.10">
    <property type="entry name" value="Sulfite Reductase Hemoprotein, domain 1"/>
    <property type="match status" value="1"/>
</dbReference>
<keyword evidence="5" id="KW-0408">Iron</keyword>
<reference evidence="9" key="1">
    <citation type="submission" date="2023-03" db="EMBL/GenBank/DDBJ databases">
        <title>Selenobaculum gbiensis gen. nov. sp. nov., a new bacterium isolated from the gut microbiota of IBD patient.</title>
        <authorList>
            <person name="Yeo S."/>
            <person name="Park H."/>
            <person name="Huh C.S."/>
        </authorList>
    </citation>
    <scope>NUCLEOTIDE SEQUENCE</scope>
    <source>
        <strain evidence="9">ICN-92133</strain>
    </source>
</reference>
<proteinExistence type="predicted"/>
<keyword evidence="2" id="KW-0349">Heme</keyword>
<dbReference type="PANTHER" id="PTHR43809:SF1">
    <property type="entry name" value="NITRITE REDUCTASE (NADH) LARGE SUBUNIT"/>
    <property type="match status" value="1"/>
</dbReference>
<dbReference type="Pfam" id="PF01077">
    <property type="entry name" value="NIR_SIR"/>
    <property type="match status" value="1"/>
</dbReference>
<gene>
    <name evidence="9" type="ORF">P3F81_07920</name>
</gene>
<evidence type="ECO:0000259" key="8">
    <source>
        <dbReference type="Pfam" id="PF03460"/>
    </source>
</evidence>
<dbReference type="GO" id="GO:0051539">
    <property type="term" value="F:4 iron, 4 sulfur cluster binding"/>
    <property type="evidence" value="ECO:0007669"/>
    <property type="project" value="UniProtKB-KW"/>
</dbReference>
<dbReference type="GO" id="GO:0046872">
    <property type="term" value="F:metal ion binding"/>
    <property type="evidence" value="ECO:0007669"/>
    <property type="project" value="UniProtKB-KW"/>
</dbReference>
<evidence type="ECO:0000313" key="10">
    <source>
        <dbReference type="Proteomes" id="UP001243623"/>
    </source>
</evidence>
<dbReference type="PANTHER" id="PTHR43809">
    <property type="entry name" value="NITRITE REDUCTASE (NADH) LARGE SUBUNIT"/>
    <property type="match status" value="1"/>
</dbReference>
<dbReference type="GO" id="GO:0020037">
    <property type="term" value="F:heme binding"/>
    <property type="evidence" value="ECO:0007669"/>
    <property type="project" value="InterPro"/>
</dbReference>
<dbReference type="InterPro" id="IPR045854">
    <property type="entry name" value="NO2/SO3_Rdtase_4Fe4S_sf"/>
</dbReference>
<dbReference type="InterPro" id="IPR006066">
    <property type="entry name" value="NO2/SO3_Rdtase_FeS/sirohaem_BS"/>
</dbReference>
<evidence type="ECO:0000259" key="7">
    <source>
        <dbReference type="Pfam" id="PF01077"/>
    </source>
</evidence>
<dbReference type="PIRSF" id="PIRSF037487">
    <property type="entry name" value="Sulfite_red_assimil"/>
    <property type="match status" value="1"/>
</dbReference>
<dbReference type="Pfam" id="PF03460">
    <property type="entry name" value="NIR_SIR_ferr"/>
    <property type="match status" value="1"/>
</dbReference>
<evidence type="ECO:0000256" key="1">
    <source>
        <dbReference type="ARBA" id="ARBA00022485"/>
    </source>
</evidence>
<dbReference type="EMBL" id="CP120678">
    <property type="protein sequence ID" value="WIW69844.1"/>
    <property type="molecule type" value="Genomic_DNA"/>
</dbReference>
<keyword evidence="10" id="KW-1185">Reference proteome</keyword>
<dbReference type="KEGG" id="sgbi:P3F81_07920"/>
<evidence type="ECO:0000256" key="4">
    <source>
        <dbReference type="ARBA" id="ARBA00023002"/>
    </source>
</evidence>
<evidence type="ECO:0000256" key="3">
    <source>
        <dbReference type="ARBA" id="ARBA00022723"/>
    </source>
</evidence>
<dbReference type="InterPro" id="IPR052034">
    <property type="entry name" value="NasD-like"/>
</dbReference>
<evidence type="ECO:0000256" key="5">
    <source>
        <dbReference type="ARBA" id="ARBA00023004"/>
    </source>
</evidence>